<name>A0A6A6MTI5_HEVBR</name>
<dbReference type="Proteomes" id="UP000467840">
    <property type="component" value="Chromosome 15"/>
</dbReference>
<reference evidence="2 3" key="1">
    <citation type="journal article" date="2020" name="Mol. Plant">
        <title>The Chromosome-Based Rubber Tree Genome Provides New Insights into Spurge Genome Evolution and Rubber Biosynthesis.</title>
        <authorList>
            <person name="Liu J."/>
            <person name="Shi C."/>
            <person name="Shi C.C."/>
            <person name="Li W."/>
            <person name="Zhang Q.J."/>
            <person name="Zhang Y."/>
            <person name="Li K."/>
            <person name="Lu H.F."/>
            <person name="Shi C."/>
            <person name="Zhu S.T."/>
            <person name="Xiao Z.Y."/>
            <person name="Nan H."/>
            <person name="Yue Y."/>
            <person name="Zhu X.G."/>
            <person name="Wu Y."/>
            <person name="Hong X.N."/>
            <person name="Fan G.Y."/>
            <person name="Tong Y."/>
            <person name="Zhang D."/>
            <person name="Mao C.L."/>
            <person name="Liu Y.L."/>
            <person name="Hao S.J."/>
            <person name="Liu W.Q."/>
            <person name="Lv M.Q."/>
            <person name="Zhang H.B."/>
            <person name="Liu Y."/>
            <person name="Hu-Tang G.R."/>
            <person name="Wang J.P."/>
            <person name="Wang J.H."/>
            <person name="Sun Y.H."/>
            <person name="Ni S.B."/>
            <person name="Chen W.B."/>
            <person name="Zhang X.C."/>
            <person name="Jiao Y.N."/>
            <person name="Eichler E.E."/>
            <person name="Li G.H."/>
            <person name="Liu X."/>
            <person name="Gao L.Z."/>
        </authorList>
    </citation>
    <scope>NUCLEOTIDE SEQUENCE [LARGE SCALE GENOMIC DNA]</scope>
    <source>
        <strain evidence="3">cv. GT1</strain>
        <tissue evidence="2">Leaf</tissue>
    </source>
</reference>
<dbReference type="InterPro" id="IPR011990">
    <property type="entry name" value="TPR-like_helical_dom_sf"/>
</dbReference>
<evidence type="ECO:0000256" key="1">
    <source>
        <dbReference type="ARBA" id="ARBA00022737"/>
    </source>
</evidence>
<dbReference type="InterPro" id="IPR002885">
    <property type="entry name" value="PPR_rpt"/>
</dbReference>
<dbReference type="PANTHER" id="PTHR47926">
    <property type="entry name" value="PENTATRICOPEPTIDE REPEAT-CONTAINING PROTEIN"/>
    <property type="match status" value="1"/>
</dbReference>
<evidence type="ECO:0008006" key="4">
    <source>
        <dbReference type="Google" id="ProtNLM"/>
    </source>
</evidence>
<sequence>MPRKTIISSNTMITLYSRNGEIDEALVIFERTKGEKNPVTWNSMLSVYIQNEQREDALKLTPDLHFQGRKDPLNISLVKATLLAHRSGPVIVLFCGDDVHDCIAG</sequence>
<dbReference type="NCBIfam" id="TIGR00756">
    <property type="entry name" value="PPR"/>
    <property type="match status" value="1"/>
</dbReference>
<evidence type="ECO:0000313" key="3">
    <source>
        <dbReference type="Proteomes" id="UP000467840"/>
    </source>
</evidence>
<evidence type="ECO:0000313" key="2">
    <source>
        <dbReference type="EMBL" id="KAF2315503.1"/>
    </source>
</evidence>
<gene>
    <name evidence="2" type="ORF">GH714_039957</name>
</gene>
<protein>
    <recommendedName>
        <fullName evidence="4">Pentatricopeptide repeat-containing protein</fullName>
    </recommendedName>
</protein>
<dbReference type="PANTHER" id="PTHR47926:SF347">
    <property type="entry name" value="PENTATRICOPEPTIDE REPEAT-CONTAINING PROTEIN"/>
    <property type="match status" value="1"/>
</dbReference>
<comment type="caution">
    <text evidence="2">The sequence shown here is derived from an EMBL/GenBank/DDBJ whole genome shotgun (WGS) entry which is preliminary data.</text>
</comment>
<proteinExistence type="predicted"/>
<keyword evidence="3" id="KW-1185">Reference proteome</keyword>
<dbReference type="Gene3D" id="1.25.40.10">
    <property type="entry name" value="Tetratricopeptide repeat domain"/>
    <property type="match status" value="1"/>
</dbReference>
<dbReference type="EMBL" id="JAAGAX010000005">
    <property type="protein sequence ID" value="KAF2315503.1"/>
    <property type="molecule type" value="Genomic_DNA"/>
</dbReference>
<accession>A0A6A6MTI5</accession>
<organism evidence="2 3">
    <name type="scientific">Hevea brasiliensis</name>
    <name type="common">Para rubber tree</name>
    <name type="synonym">Siphonia brasiliensis</name>
    <dbReference type="NCBI Taxonomy" id="3981"/>
    <lineage>
        <taxon>Eukaryota</taxon>
        <taxon>Viridiplantae</taxon>
        <taxon>Streptophyta</taxon>
        <taxon>Embryophyta</taxon>
        <taxon>Tracheophyta</taxon>
        <taxon>Spermatophyta</taxon>
        <taxon>Magnoliopsida</taxon>
        <taxon>eudicotyledons</taxon>
        <taxon>Gunneridae</taxon>
        <taxon>Pentapetalae</taxon>
        <taxon>rosids</taxon>
        <taxon>fabids</taxon>
        <taxon>Malpighiales</taxon>
        <taxon>Euphorbiaceae</taxon>
        <taxon>Crotonoideae</taxon>
        <taxon>Micrandreae</taxon>
        <taxon>Hevea</taxon>
    </lineage>
</organism>
<keyword evidence="1" id="KW-0677">Repeat</keyword>
<dbReference type="GO" id="GO:0003723">
    <property type="term" value="F:RNA binding"/>
    <property type="evidence" value="ECO:0007669"/>
    <property type="project" value="InterPro"/>
</dbReference>
<dbReference type="InterPro" id="IPR046960">
    <property type="entry name" value="PPR_At4g14850-like_plant"/>
</dbReference>
<dbReference type="GO" id="GO:0009451">
    <property type="term" value="P:RNA modification"/>
    <property type="evidence" value="ECO:0007669"/>
    <property type="project" value="InterPro"/>
</dbReference>
<dbReference type="AlphaFoldDB" id="A0A6A6MTI5"/>
<dbReference type="Pfam" id="PF01535">
    <property type="entry name" value="PPR"/>
    <property type="match status" value="2"/>
</dbReference>